<gene>
    <name evidence="1" type="ORF">ABVT42_21880</name>
</gene>
<accession>A0ABV3MVA4</accession>
<proteinExistence type="predicted"/>
<organism evidence="1 2">
    <name type="scientific">Aliikangiella maris</name>
    <dbReference type="NCBI Taxonomy" id="3162458"/>
    <lineage>
        <taxon>Bacteria</taxon>
        <taxon>Pseudomonadati</taxon>
        <taxon>Pseudomonadota</taxon>
        <taxon>Gammaproteobacteria</taxon>
        <taxon>Oceanospirillales</taxon>
        <taxon>Pleioneaceae</taxon>
        <taxon>Aliikangiella</taxon>
    </lineage>
</organism>
<sequence length="57" mass="6118">MQLYSEYTTGAIGGNSPGPIVVSSAQRGVNQVQLLRASGPKKVIRFKDGELFGHTKK</sequence>
<dbReference type="EMBL" id="JBFDAH010000075">
    <property type="protein sequence ID" value="MEW4368124.1"/>
    <property type="molecule type" value="Genomic_DNA"/>
</dbReference>
<evidence type="ECO:0000313" key="1">
    <source>
        <dbReference type="EMBL" id="MEW4368124.1"/>
    </source>
</evidence>
<reference evidence="1 2" key="1">
    <citation type="submission" date="2024-06" db="EMBL/GenBank/DDBJ databases">
        <title>Aliikangiella maris sp. nov., sp. nov., a phycosphere bacterium isolated from seawater and ecosystem role in Phaeocystis globosa blooms.</title>
        <authorList>
            <person name="Li F."/>
        </authorList>
    </citation>
    <scope>NUCLEOTIDE SEQUENCE [LARGE SCALE GENOMIC DNA]</scope>
    <source>
        <strain evidence="1 2">GXAS 306</strain>
    </source>
</reference>
<comment type="caution">
    <text evidence="1">The sequence shown here is derived from an EMBL/GenBank/DDBJ whole genome shotgun (WGS) entry which is preliminary data.</text>
</comment>
<evidence type="ECO:0000313" key="2">
    <source>
        <dbReference type="Proteomes" id="UP001554427"/>
    </source>
</evidence>
<keyword evidence="2" id="KW-1185">Reference proteome</keyword>
<dbReference type="Proteomes" id="UP001554427">
    <property type="component" value="Unassembled WGS sequence"/>
</dbReference>
<dbReference type="RefSeq" id="WP_353898091.1">
    <property type="nucleotide sequence ID" value="NZ_JBEVCJ010000084.1"/>
</dbReference>
<protein>
    <submittedName>
        <fullName evidence="1">Uncharacterized protein</fullName>
    </submittedName>
</protein>
<name>A0ABV3MVA4_9GAMM</name>